<organism evidence="2 3">
    <name type="scientific">Flaviflexus salsibiostraticola</name>
    <dbReference type="NCBI Taxonomy" id="1282737"/>
    <lineage>
        <taxon>Bacteria</taxon>
        <taxon>Bacillati</taxon>
        <taxon>Actinomycetota</taxon>
        <taxon>Actinomycetes</taxon>
        <taxon>Actinomycetales</taxon>
        <taxon>Actinomycetaceae</taxon>
        <taxon>Flaviflexus</taxon>
    </lineage>
</organism>
<dbReference type="Proteomes" id="UP000270021">
    <property type="component" value="Chromosome"/>
</dbReference>
<evidence type="ECO:0000313" key="2">
    <source>
        <dbReference type="EMBL" id="AZN30855.1"/>
    </source>
</evidence>
<proteinExistence type="predicted"/>
<evidence type="ECO:0000313" key="3">
    <source>
        <dbReference type="Proteomes" id="UP000270021"/>
    </source>
</evidence>
<protein>
    <submittedName>
        <fullName evidence="2">Uncharacterized protein</fullName>
    </submittedName>
</protein>
<keyword evidence="3" id="KW-1185">Reference proteome</keyword>
<reference evidence="2 3" key="1">
    <citation type="submission" date="2018-12" db="EMBL/GenBank/DDBJ databases">
        <title>Complete genome sequence of Flaviflexus salsibiostraticola KCTC 33148.</title>
        <authorList>
            <person name="Bae J.-W."/>
        </authorList>
    </citation>
    <scope>NUCLEOTIDE SEQUENCE [LARGE SCALE GENOMIC DNA]</scope>
    <source>
        <strain evidence="2 3">KCTC 33148</strain>
    </source>
</reference>
<dbReference type="RefSeq" id="WP_126041964.1">
    <property type="nucleotide sequence ID" value="NZ_CP034438.1"/>
</dbReference>
<dbReference type="KEGG" id="fsl:EJO69_11480"/>
<name>A0A3Q8WUT5_9ACTO</name>
<sequence length="124" mass="13183">MTTAADWLQALAERDETFRASIAPVSADHVGELSMVEMQARLVAAAEGNSLRDAIIRSQSARIAELTDELRRARRAAPLSPSSVKNAAKAAADRSPAPVRRAAYGGARVLRGGKHAVLRLLGRA</sequence>
<dbReference type="AlphaFoldDB" id="A0A3Q8WUT5"/>
<dbReference type="EMBL" id="CP034438">
    <property type="protein sequence ID" value="AZN30855.1"/>
    <property type="molecule type" value="Genomic_DNA"/>
</dbReference>
<accession>A0A3Q8WUT5</accession>
<feature type="region of interest" description="Disordered" evidence="1">
    <location>
        <begin position="76"/>
        <end position="97"/>
    </location>
</feature>
<evidence type="ECO:0000256" key="1">
    <source>
        <dbReference type="SAM" id="MobiDB-lite"/>
    </source>
</evidence>
<gene>
    <name evidence="2" type="ORF">EJO69_11480</name>
</gene>